<feature type="compositionally biased region" description="Basic and acidic residues" evidence="2">
    <location>
        <begin position="436"/>
        <end position="455"/>
    </location>
</feature>
<sequence length="455" mass="48806">MAATVVLITVDSLRADAQHAMPTLQRLADDGTRFTRAYARGNWTPFSFPSLLGADPVFADGPRVGPSARETLAESLQRAGVETVGLNAANGFLTEHWGYERGFDTFETFLGGSRWLAAHPTVQGWVQLAAAPGRRLRAKLTGDDDRIAVDTSHLKALEDYATATIEDADGPLFCWLHYMDTHTPYLPAPRHIRAVSGGTGSGTMLRAHVNAGLGREVGDRALDDLRTLYHGAAHQVDASIGRVLESLREAGRGDATVVVAGDHGEEFQEHGHLAHYPKLYRELVHVPLVVGRADGVGESRTATAPVGLDAVPATVLDAFDLPTADTEGDSLLPMVRGGEQVGGDPVVSVAVRGPSVTSQPIPRRLDDGEVLVSVRDERFTAIVHVDASVTEFYDRSSDDGEQADVSGEERYADVQERFERIAAEHAATLGGDGDDEGPRAVPDDVGDRLKALGYR</sequence>
<dbReference type="PANTHER" id="PTHR42693">
    <property type="entry name" value="ARYLSULFATASE FAMILY MEMBER"/>
    <property type="match status" value="1"/>
</dbReference>
<accession>A0ABD6ASI0</accession>
<dbReference type="InterPro" id="IPR000917">
    <property type="entry name" value="Sulfatase_N"/>
</dbReference>
<name>A0ABD6ASI0_9EURY</name>
<dbReference type="AlphaFoldDB" id="A0ABD6ASI0"/>
<feature type="domain" description="Sulfatase N-terminal" evidence="3">
    <location>
        <begin position="4"/>
        <end position="320"/>
    </location>
</feature>
<feature type="region of interest" description="Disordered" evidence="2">
    <location>
        <begin position="425"/>
        <end position="455"/>
    </location>
</feature>
<dbReference type="PANTHER" id="PTHR42693:SF33">
    <property type="entry name" value="ARYLSULFATASE"/>
    <property type="match status" value="1"/>
</dbReference>
<evidence type="ECO:0000256" key="2">
    <source>
        <dbReference type="SAM" id="MobiDB-lite"/>
    </source>
</evidence>
<dbReference type="Gene3D" id="3.40.720.10">
    <property type="entry name" value="Alkaline Phosphatase, subunit A"/>
    <property type="match status" value="1"/>
</dbReference>
<keyword evidence="5" id="KW-1185">Reference proteome</keyword>
<comment type="similarity">
    <text evidence="1">Belongs to the sulfatase family.</text>
</comment>
<protein>
    <submittedName>
        <fullName evidence="4">Sulfatase</fullName>
    </submittedName>
</protein>
<gene>
    <name evidence="4" type="ORF">ACFSBT_04825</name>
</gene>
<evidence type="ECO:0000259" key="3">
    <source>
        <dbReference type="Pfam" id="PF00884"/>
    </source>
</evidence>
<dbReference type="Proteomes" id="UP001597187">
    <property type="component" value="Unassembled WGS sequence"/>
</dbReference>
<dbReference type="InterPro" id="IPR017850">
    <property type="entry name" value="Alkaline_phosphatase_core_sf"/>
</dbReference>
<evidence type="ECO:0000256" key="1">
    <source>
        <dbReference type="ARBA" id="ARBA00008779"/>
    </source>
</evidence>
<dbReference type="EMBL" id="JBHUDC010000002">
    <property type="protein sequence ID" value="MFD1512604.1"/>
    <property type="molecule type" value="Genomic_DNA"/>
</dbReference>
<proteinExistence type="inferred from homology"/>
<comment type="caution">
    <text evidence="4">The sequence shown here is derived from an EMBL/GenBank/DDBJ whole genome shotgun (WGS) entry which is preliminary data.</text>
</comment>
<evidence type="ECO:0000313" key="4">
    <source>
        <dbReference type="EMBL" id="MFD1512604.1"/>
    </source>
</evidence>
<dbReference type="Pfam" id="PF00884">
    <property type="entry name" value="Sulfatase"/>
    <property type="match status" value="1"/>
</dbReference>
<reference evidence="4 5" key="1">
    <citation type="journal article" date="2019" name="Int. J. Syst. Evol. Microbiol.">
        <title>The Global Catalogue of Microorganisms (GCM) 10K type strain sequencing project: providing services to taxonomists for standard genome sequencing and annotation.</title>
        <authorList>
            <consortium name="The Broad Institute Genomics Platform"/>
            <consortium name="The Broad Institute Genome Sequencing Center for Infectious Disease"/>
            <person name="Wu L."/>
            <person name="Ma J."/>
        </authorList>
    </citation>
    <scope>NUCLEOTIDE SEQUENCE [LARGE SCALE GENOMIC DNA]</scope>
    <source>
        <strain evidence="4 5">CGMCC 1.12563</strain>
    </source>
</reference>
<evidence type="ECO:0000313" key="5">
    <source>
        <dbReference type="Proteomes" id="UP001597187"/>
    </source>
</evidence>
<dbReference type="InterPro" id="IPR050738">
    <property type="entry name" value="Sulfatase"/>
</dbReference>
<dbReference type="SUPFAM" id="SSF53649">
    <property type="entry name" value="Alkaline phosphatase-like"/>
    <property type="match status" value="1"/>
</dbReference>
<dbReference type="RefSeq" id="WP_369694206.1">
    <property type="nucleotide sequence ID" value="NZ_JALXFV010000002.1"/>
</dbReference>
<dbReference type="CDD" id="cd16148">
    <property type="entry name" value="sulfatase_like"/>
    <property type="match status" value="1"/>
</dbReference>
<organism evidence="4 5">
    <name type="scientific">Halomarina rubra</name>
    <dbReference type="NCBI Taxonomy" id="2071873"/>
    <lineage>
        <taxon>Archaea</taxon>
        <taxon>Methanobacteriati</taxon>
        <taxon>Methanobacteriota</taxon>
        <taxon>Stenosarchaea group</taxon>
        <taxon>Halobacteria</taxon>
        <taxon>Halobacteriales</taxon>
        <taxon>Natronomonadaceae</taxon>
        <taxon>Halomarina</taxon>
    </lineage>
</organism>